<dbReference type="NCBIfam" id="TIGR03263">
    <property type="entry name" value="guanyl_kin"/>
    <property type="match status" value="1"/>
</dbReference>
<dbReference type="SMART" id="SM00382">
    <property type="entry name" value="AAA"/>
    <property type="match status" value="1"/>
</dbReference>
<dbReference type="Pfam" id="PF00625">
    <property type="entry name" value="Guanylate_kin"/>
    <property type="match status" value="1"/>
</dbReference>
<keyword evidence="4 9" id="KW-0808">Transferase</keyword>
<dbReference type="InterPro" id="IPR008145">
    <property type="entry name" value="GK/Ca_channel_bsu"/>
</dbReference>
<keyword evidence="9" id="KW-0963">Cytoplasm</keyword>
<dbReference type="Proteomes" id="UP000199379">
    <property type="component" value="Unassembled WGS sequence"/>
</dbReference>
<keyword evidence="5 9" id="KW-0547">Nucleotide-binding</keyword>
<evidence type="ECO:0000256" key="5">
    <source>
        <dbReference type="ARBA" id="ARBA00022741"/>
    </source>
</evidence>
<feature type="domain" description="Guanylate kinase-like" evidence="10">
    <location>
        <begin position="14"/>
        <end position="194"/>
    </location>
</feature>
<dbReference type="Gene3D" id="3.40.50.300">
    <property type="entry name" value="P-loop containing nucleotide triphosphate hydrolases"/>
    <property type="match status" value="1"/>
</dbReference>
<dbReference type="PROSITE" id="PS50052">
    <property type="entry name" value="GUANYLATE_KINASE_2"/>
    <property type="match status" value="1"/>
</dbReference>
<dbReference type="Gene3D" id="3.30.63.10">
    <property type="entry name" value="Guanylate Kinase phosphate binding domain"/>
    <property type="match status" value="1"/>
</dbReference>
<evidence type="ECO:0000259" key="10">
    <source>
        <dbReference type="PROSITE" id="PS50052"/>
    </source>
</evidence>
<comment type="similarity">
    <text evidence="1 9">Belongs to the guanylate kinase family.</text>
</comment>
<dbReference type="HAMAP" id="MF_00328">
    <property type="entry name" value="Guanylate_kinase"/>
    <property type="match status" value="1"/>
</dbReference>
<dbReference type="CDD" id="cd00071">
    <property type="entry name" value="GMPK"/>
    <property type="match status" value="1"/>
</dbReference>
<comment type="catalytic activity">
    <reaction evidence="9">
        <text>GMP + ATP = GDP + ADP</text>
        <dbReference type="Rhea" id="RHEA:20780"/>
        <dbReference type="ChEBI" id="CHEBI:30616"/>
        <dbReference type="ChEBI" id="CHEBI:58115"/>
        <dbReference type="ChEBI" id="CHEBI:58189"/>
        <dbReference type="ChEBI" id="CHEBI:456216"/>
        <dbReference type="EC" id="2.7.4.8"/>
    </reaction>
</comment>
<dbReference type="PANTHER" id="PTHR23117:SF13">
    <property type="entry name" value="GUANYLATE KINASE"/>
    <property type="match status" value="1"/>
</dbReference>
<dbReference type="GO" id="GO:0005524">
    <property type="term" value="F:ATP binding"/>
    <property type="evidence" value="ECO:0007669"/>
    <property type="project" value="UniProtKB-UniRule"/>
</dbReference>
<dbReference type="GO" id="GO:0005829">
    <property type="term" value="C:cytosol"/>
    <property type="evidence" value="ECO:0007669"/>
    <property type="project" value="TreeGrafter"/>
</dbReference>
<protein>
    <recommendedName>
        <fullName evidence="3 9">Guanylate kinase</fullName>
        <ecNumber evidence="2 9">2.7.4.8</ecNumber>
    </recommendedName>
    <alternativeName>
        <fullName evidence="8 9">GMP kinase</fullName>
    </alternativeName>
</protein>
<evidence type="ECO:0000256" key="6">
    <source>
        <dbReference type="ARBA" id="ARBA00022777"/>
    </source>
</evidence>
<reference evidence="11 12" key="1">
    <citation type="submission" date="2016-10" db="EMBL/GenBank/DDBJ databases">
        <authorList>
            <person name="de Groot N.N."/>
        </authorList>
    </citation>
    <scope>NUCLEOTIDE SEQUENCE [LARGE SCALE GENOMIC DNA]</scope>
    <source>
        <strain evidence="11 12">DSM 29340</strain>
    </source>
</reference>
<evidence type="ECO:0000256" key="1">
    <source>
        <dbReference type="ARBA" id="ARBA00005790"/>
    </source>
</evidence>
<dbReference type="FunFam" id="3.30.63.10:FF:000002">
    <property type="entry name" value="Guanylate kinase 1"/>
    <property type="match status" value="1"/>
</dbReference>
<evidence type="ECO:0000256" key="3">
    <source>
        <dbReference type="ARBA" id="ARBA00016296"/>
    </source>
</evidence>
<dbReference type="PANTHER" id="PTHR23117">
    <property type="entry name" value="GUANYLATE KINASE-RELATED"/>
    <property type="match status" value="1"/>
</dbReference>
<keyword evidence="12" id="KW-1185">Reference proteome</keyword>
<comment type="subcellular location">
    <subcellularLocation>
        <location evidence="9">Cytoplasm</location>
    </subcellularLocation>
</comment>
<dbReference type="STRING" id="1227549.SAMN05444007_1017"/>
<dbReference type="InterPro" id="IPR008144">
    <property type="entry name" value="Guanylate_kin-like_dom"/>
</dbReference>
<sequence length="221" mass="24871">MTDGDANGMANRRGLLIILSSPSGAGKSTLARRLRDWDDSIVFSVSATTRAPRSGEVEGKDYHFISEAAFKTAVAEGQMLEHAHVFGNFYGSPRGPVQDAIDHGRDVLFDIDWQGAQQIRNSALGQHTLSIFLLPPSITELRRRLESRGQDDAETIARRMQKSWDEISHWDGYDHVLINDDLDATEDRLKTIITATRLRRIQQPSLTEHVRTLQTEFEDLT</sequence>
<keyword evidence="7 9" id="KW-0067">ATP-binding</keyword>
<dbReference type="EC" id="2.7.4.8" evidence="2 9"/>
<name>A0A1H6QHS3_9RHOB</name>
<dbReference type="SMART" id="SM00072">
    <property type="entry name" value="GuKc"/>
    <property type="match status" value="1"/>
</dbReference>
<dbReference type="SUPFAM" id="SSF52540">
    <property type="entry name" value="P-loop containing nucleoside triphosphate hydrolases"/>
    <property type="match status" value="1"/>
</dbReference>
<feature type="binding site" evidence="9">
    <location>
        <begin position="21"/>
        <end position="28"/>
    </location>
    <ligand>
        <name>ATP</name>
        <dbReference type="ChEBI" id="CHEBI:30616"/>
    </ligand>
</feature>
<dbReference type="AlphaFoldDB" id="A0A1H6QHS3"/>
<gene>
    <name evidence="9" type="primary">gmk</name>
    <name evidence="11" type="ORF">SAMN05444007_1017</name>
</gene>
<evidence type="ECO:0000256" key="9">
    <source>
        <dbReference type="HAMAP-Rule" id="MF_00328"/>
    </source>
</evidence>
<evidence type="ECO:0000256" key="2">
    <source>
        <dbReference type="ARBA" id="ARBA00012961"/>
    </source>
</evidence>
<proteinExistence type="inferred from homology"/>
<dbReference type="InterPro" id="IPR017665">
    <property type="entry name" value="Guanylate_kinase"/>
</dbReference>
<comment type="function">
    <text evidence="9">Essential for recycling GMP and indirectly, cGMP.</text>
</comment>
<evidence type="ECO:0000313" key="12">
    <source>
        <dbReference type="Proteomes" id="UP000199379"/>
    </source>
</evidence>
<dbReference type="EMBL" id="FNYD01000001">
    <property type="protein sequence ID" value="SEI38960.1"/>
    <property type="molecule type" value="Genomic_DNA"/>
</dbReference>
<accession>A0A1H6QHS3</accession>
<evidence type="ECO:0000256" key="4">
    <source>
        <dbReference type="ARBA" id="ARBA00022679"/>
    </source>
</evidence>
<evidence type="ECO:0000313" key="11">
    <source>
        <dbReference type="EMBL" id="SEI38960.1"/>
    </source>
</evidence>
<dbReference type="PROSITE" id="PS00856">
    <property type="entry name" value="GUANYLATE_KINASE_1"/>
    <property type="match status" value="1"/>
</dbReference>
<keyword evidence="6 9" id="KW-0418">Kinase</keyword>
<dbReference type="InterPro" id="IPR027417">
    <property type="entry name" value="P-loop_NTPase"/>
</dbReference>
<evidence type="ECO:0000256" key="8">
    <source>
        <dbReference type="ARBA" id="ARBA00030128"/>
    </source>
</evidence>
<dbReference type="InterPro" id="IPR003593">
    <property type="entry name" value="AAA+_ATPase"/>
</dbReference>
<evidence type="ECO:0000256" key="7">
    <source>
        <dbReference type="ARBA" id="ARBA00022840"/>
    </source>
</evidence>
<organism evidence="11 12">
    <name type="scientific">Cribrihabitans marinus</name>
    <dbReference type="NCBI Taxonomy" id="1227549"/>
    <lineage>
        <taxon>Bacteria</taxon>
        <taxon>Pseudomonadati</taxon>
        <taxon>Pseudomonadota</taxon>
        <taxon>Alphaproteobacteria</taxon>
        <taxon>Rhodobacterales</taxon>
        <taxon>Paracoccaceae</taxon>
        <taxon>Cribrihabitans</taxon>
    </lineage>
</organism>
<dbReference type="GO" id="GO:0004385">
    <property type="term" value="F:GMP kinase activity"/>
    <property type="evidence" value="ECO:0007669"/>
    <property type="project" value="UniProtKB-UniRule"/>
</dbReference>
<dbReference type="InterPro" id="IPR020590">
    <property type="entry name" value="Guanylate_kinase_CS"/>
</dbReference>